<dbReference type="Pfam" id="PF00196">
    <property type="entry name" value="GerE"/>
    <property type="match status" value="1"/>
</dbReference>
<reference evidence="2 3" key="1">
    <citation type="submission" date="2020-08" db="EMBL/GenBank/DDBJ databases">
        <title>Genomic Encyclopedia of Type Strains, Phase IV (KMG-IV): sequencing the most valuable type-strain genomes for metagenomic binning, comparative biology and taxonomic classification.</title>
        <authorList>
            <person name="Goeker M."/>
        </authorList>
    </citation>
    <scope>NUCLEOTIDE SEQUENCE [LARGE SCALE GENOMIC DNA]</scope>
    <source>
        <strain evidence="2 3">DSM 12706</strain>
    </source>
</reference>
<sequence length="61" mass="6360">MASGWTTEETAGSLNLSAKTVQNYHYQIKSKIGARTDAYLVWLATAAGLVTLESSTGPAAG</sequence>
<dbReference type="SUPFAM" id="SSF46894">
    <property type="entry name" value="C-terminal effector domain of the bipartite response regulators"/>
    <property type="match status" value="1"/>
</dbReference>
<dbReference type="PROSITE" id="PS50043">
    <property type="entry name" value="HTH_LUXR_2"/>
    <property type="match status" value="1"/>
</dbReference>
<dbReference type="GO" id="GO:0006355">
    <property type="term" value="P:regulation of DNA-templated transcription"/>
    <property type="evidence" value="ECO:0007669"/>
    <property type="project" value="InterPro"/>
</dbReference>
<organism evidence="2 3">
    <name type="scientific">Rhodopseudomonas rhenobacensis</name>
    <dbReference type="NCBI Taxonomy" id="87461"/>
    <lineage>
        <taxon>Bacteria</taxon>
        <taxon>Pseudomonadati</taxon>
        <taxon>Pseudomonadota</taxon>
        <taxon>Alphaproteobacteria</taxon>
        <taxon>Hyphomicrobiales</taxon>
        <taxon>Nitrobacteraceae</taxon>
        <taxon>Rhodopseudomonas</taxon>
    </lineage>
</organism>
<dbReference type="GO" id="GO:0003677">
    <property type="term" value="F:DNA binding"/>
    <property type="evidence" value="ECO:0007669"/>
    <property type="project" value="UniProtKB-KW"/>
</dbReference>
<dbReference type="EMBL" id="JACHIH010000050">
    <property type="protein sequence ID" value="MBB5049871.1"/>
    <property type="molecule type" value="Genomic_DNA"/>
</dbReference>
<proteinExistence type="predicted"/>
<protein>
    <submittedName>
        <fullName evidence="2">DNA-binding CsgD family transcriptional regulator</fullName>
    </submittedName>
</protein>
<gene>
    <name evidence="2" type="ORF">HNR60_004655</name>
</gene>
<evidence type="ECO:0000313" key="3">
    <source>
        <dbReference type="Proteomes" id="UP000542353"/>
    </source>
</evidence>
<dbReference type="InterPro" id="IPR016032">
    <property type="entry name" value="Sig_transdc_resp-reg_C-effctor"/>
</dbReference>
<evidence type="ECO:0000313" key="2">
    <source>
        <dbReference type="EMBL" id="MBB5049871.1"/>
    </source>
</evidence>
<dbReference type="Proteomes" id="UP000542353">
    <property type="component" value="Unassembled WGS sequence"/>
</dbReference>
<dbReference type="Gene3D" id="1.10.10.10">
    <property type="entry name" value="Winged helix-like DNA-binding domain superfamily/Winged helix DNA-binding domain"/>
    <property type="match status" value="1"/>
</dbReference>
<accession>A0A7W7Z8A1</accession>
<keyword evidence="3" id="KW-1185">Reference proteome</keyword>
<evidence type="ECO:0000259" key="1">
    <source>
        <dbReference type="PROSITE" id="PS50043"/>
    </source>
</evidence>
<feature type="domain" description="HTH luxR-type" evidence="1">
    <location>
        <begin position="1"/>
        <end position="48"/>
    </location>
</feature>
<dbReference type="InterPro" id="IPR000792">
    <property type="entry name" value="Tscrpt_reg_LuxR_C"/>
</dbReference>
<comment type="caution">
    <text evidence="2">The sequence shown here is derived from an EMBL/GenBank/DDBJ whole genome shotgun (WGS) entry which is preliminary data.</text>
</comment>
<name>A0A7W7Z8A1_9BRAD</name>
<dbReference type="AlphaFoldDB" id="A0A7W7Z8A1"/>
<dbReference type="RefSeq" id="WP_184262616.1">
    <property type="nucleotide sequence ID" value="NZ_JACHIH010000050.1"/>
</dbReference>
<dbReference type="InterPro" id="IPR036388">
    <property type="entry name" value="WH-like_DNA-bd_sf"/>
</dbReference>
<dbReference type="SMART" id="SM00421">
    <property type="entry name" value="HTH_LUXR"/>
    <property type="match status" value="1"/>
</dbReference>
<keyword evidence="2" id="KW-0238">DNA-binding</keyword>